<evidence type="ECO:0000313" key="3">
    <source>
        <dbReference type="Proteomes" id="UP000324611"/>
    </source>
</evidence>
<keyword evidence="1" id="KW-0812">Transmembrane</keyword>
<gene>
    <name evidence="2" type="ORF">F0L74_23300</name>
</gene>
<evidence type="ECO:0000313" key="2">
    <source>
        <dbReference type="EMBL" id="KAA2239137.1"/>
    </source>
</evidence>
<keyword evidence="1" id="KW-1133">Transmembrane helix</keyword>
<feature type="transmembrane region" description="Helical" evidence="1">
    <location>
        <begin position="21"/>
        <end position="42"/>
    </location>
</feature>
<dbReference type="Proteomes" id="UP000324611">
    <property type="component" value="Unassembled WGS sequence"/>
</dbReference>
<sequence>MGWFLRITERHGDLSGVFKHMVVLGYIVAMPVNILTILLAFILLLANKVTWKELPGYLLILNIIILIVQILV</sequence>
<reference evidence="2 3" key="1">
    <citation type="submission" date="2019-09" db="EMBL/GenBank/DDBJ databases">
        <title>Chitinophaga ginsengihumi sp. nov., isolated from soil of ginseng rhizosphere.</title>
        <authorList>
            <person name="Lee J."/>
        </authorList>
    </citation>
    <scope>NUCLEOTIDE SEQUENCE [LARGE SCALE GENOMIC DNA]</scope>
    <source>
        <strain evidence="2 3">BN140078</strain>
    </source>
</reference>
<evidence type="ECO:0000256" key="1">
    <source>
        <dbReference type="SAM" id="Phobius"/>
    </source>
</evidence>
<proteinExistence type="predicted"/>
<organism evidence="2 3">
    <name type="scientific">Chitinophaga agrisoli</name>
    <dbReference type="NCBI Taxonomy" id="2607653"/>
    <lineage>
        <taxon>Bacteria</taxon>
        <taxon>Pseudomonadati</taxon>
        <taxon>Bacteroidota</taxon>
        <taxon>Chitinophagia</taxon>
        <taxon>Chitinophagales</taxon>
        <taxon>Chitinophagaceae</taxon>
        <taxon>Chitinophaga</taxon>
    </lineage>
</organism>
<keyword evidence="3" id="KW-1185">Reference proteome</keyword>
<comment type="caution">
    <text evidence="2">The sequence shown here is derived from an EMBL/GenBank/DDBJ whole genome shotgun (WGS) entry which is preliminary data.</text>
</comment>
<protein>
    <submittedName>
        <fullName evidence="2">Uncharacterized protein</fullName>
    </submittedName>
</protein>
<feature type="transmembrane region" description="Helical" evidence="1">
    <location>
        <begin position="54"/>
        <end position="71"/>
    </location>
</feature>
<reference evidence="2 3" key="2">
    <citation type="submission" date="2019-09" db="EMBL/GenBank/DDBJ databases">
        <authorList>
            <person name="Jin C."/>
        </authorList>
    </citation>
    <scope>NUCLEOTIDE SEQUENCE [LARGE SCALE GENOMIC DNA]</scope>
    <source>
        <strain evidence="2 3">BN140078</strain>
    </source>
</reference>
<name>A0A5B2VLJ1_9BACT</name>
<accession>A0A5B2VLJ1</accession>
<dbReference type="EMBL" id="VUOC01000004">
    <property type="protein sequence ID" value="KAA2239137.1"/>
    <property type="molecule type" value="Genomic_DNA"/>
</dbReference>
<dbReference type="AlphaFoldDB" id="A0A5B2VLJ1"/>
<keyword evidence="1" id="KW-0472">Membrane</keyword>
<dbReference type="RefSeq" id="WP_149840316.1">
    <property type="nucleotide sequence ID" value="NZ_VUOC01000004.1"/>
</dbReference>